<evidence type="ECO:0000313" key="2">
    <source>
        <dbReference type="Proteomes" id="UP001497444"/>
    </source>
</evidence>
<accession>A0ABP0VV57</accession>
<proteinExistence type="predicted"/>
<gene>
    <name evidence="1" type="ORF">CSSPJE1EN1_LOCUS3540</name>
</gene>
<dbReference type="Proteomes" id="UP001497444">
    <property type="component" value="Chromosome 11"/>
</dbReference>
<name>A0ABP0VV57_9BRYO</name>
<evidence type="ECO:0000313" key="1">
    <source>
        <dbReference type="EMBL" id="CAK9258062.1"/>
    </source>
</evidence>
<dbReference type="EMBL" id="OZ020106">
    <property type="protein sequence ID" value="CAK9258062.1"/>
    <property type="molecule type" value="Genomic_DNA"/>
</dbReference>
<organism evidence="1 2">
    <name type="scientific">Sphagnum jensenii</name>
    <dbReference type="NCBI Taxonomy" id="128206"/>
    <lineage>
        <taxon>Eukaryota</taxon>
        <taxon>Viridiplantae</taxon>
        <taxon>Streptophyta</taxon>
        <taxon>Embryophyta</taxon>
        <taxon>Bryophyta</taxon>
        <taxon>Sphagnophytina</taxon>
        <taxon>Sphagnopsida</taxon>
        <taxon>Sphagnales</taxon>
        <taxon>Sphagnaceae</taxon>
        <taxon>Sphagnum</taxon>
    </lineage>
</organism>
<reference evidence="1" key="1">
    <citation type="submission" date="2024-02" db="EMBL/GenBank/DDBJ databases">
        <authorList>
            <consortium name="ELIXIR-Norway"/>
            <consortium name="Elixir Norway"/>
        </authorList>
    </citation>
    <scope>NUCLEOTIDE SEQUENCE</scope>
</reference>
<protein>
    <submittedName>
        <fullName evidence="1">Uncharacterized protein</fullName>
    </submittedName>
</protein>
<keyword evidence="2" id="KW-1185">Reference proteome</keyword>
<sequence>MLLLKSFRLTHYTVAIHNLRHCQYSCALYVRRSTHTTYVRRQDLMEQMGDMLDFAMRWVNVTCRREVGGRVLVDQKNAPLWREGVLCIKFSPIGIEQCEGED</sequence>